<dbReference type="EMBL" id="CAKP01000064">
    <property type="protein sequence ID" value="CCJ33154.1"/>
    <property type="molecule type" value="Genomic_DNA"/>
</dbReference>
<dbReference type="Proteomes" id="UP000007652">
    <property type="component" value="Unassembled WGS sequence"/>
</dbReference>
<dbReference type="eggNOG" id="COG2334">
    <property type="taxonomic scope" value="Bacteria"/>
</dbReference>
<dbReference type="Gene3D" id="3.30.200.20">
    <property type="entry name" value="Phosphorylase Kinase, domain 1"/>
    <property type="match status" value="1"/>
</dbReference>
<dbReference type="OrthoDB" id="9771902at2"/>
<dbReference type="GO" id="GO:0042601">
    <property type="term" value="C:endospore-forming forespore"/>
    <property type="evidence" value="ECO:0007669"/>
    <property type="project" value="TreeGrafter"/>
</dbReference>
<keyword evidence="3" id="KW-1185">Reference proteome</keyword>
<dbReference type="SUPFAM" id="SSF56112">
    <property type="entry name" value="Protein kinase-like (PK-like)"/>
    <property type="match status" value="1"/>
</dbReference>
<dbReference type="InterPro" id="IPR002575">
    <property type="entry name" value="Aminoglycoside_PTrfase"/>
</dbReference>
<dbReference type="InterPro" id="IPR014255">
    <property type="entry name" value="Spore_coat_CotS"/>
</dbReference>
<dbReference type="InterPro" id="IPR047175">
    <property type="entry name" value="CotS-like"/>
</dbReference>
<dbReference type="RefSeq" id="WP_008908426.1">
    <property type="nucleotide sequence ID" value="NZ_CAKP01000064.1"/>
</dbReference>
<dbReference type="PANTHER" id="PTHR39179:SF1">
    <property type="entry name" value="SPORE COAT PROTEIN I"/>
    <property type="match status" value="1"/>
</dbReference>
<proteinExistence type="predicted"/>
<organism evidence="2 3">
    <name type="scientific">Caloramator australicus RC3</name>
    <dbReference type="NCBI Taxonomy" id="857293"/>
    <lineage>
        <taxon>Bacteria</taxon>
        <taxon>Bacillati</taxon>
        <taxon>Bacillota</taxon>
        <taxon>Clostridia</taxon>
        <taxon>Eubacteriales</taxon>
        <taxon>Clostridiaceae</taxon>
        <taxon>Caloramator</taxon>
    </lineage>
</organism>
<gene>
    <name evidence="2" type="ORF">CAAU_1070</name>
</gene>
<name>I7K6H3_9CLOT</name>
<dbReference type="Gene3D" id="3.90.1200.10">
    <property type="match status" value="1"/>
</dbReference>
<dbReference type="NCBIfam" id="TIGR02906">
    <property type="entry name" value="spore_CotS"/>
    <property type="match status" value="1"/>
</dbReference>
<feature type="domain" description="Aminoglycoside phosphotransferase" evidence="1">
    <location>
        <begin position="22"/>
        <end position="243"/>
    </location>
</feature>
<dbReference type="AlphaFoldDB" id="I7K6H3"/>
<evidence type="ECO:0000313" key="3">
    <source>
        <dbReference type="Proteomes" id="UP000007652"/>
    </source>
</evidence>
<sequence length="330" mass="40014">MEELIRLIENKYSIKVSNIEKYKNVYKITSGEREYCLKVSKYDKEQFEFIISCIMHLINNGFKKVLPIIKTKDGDDYIELNEGFAFLTDWTNSRHVDFKNLVELKRAVETLGELHIKSRNFQYKKVKGRNLYGRWIEKFEKRLNQLLLFKSIIVSKVERTQFDDIYLRHIDVHYKQALDAIKNLKESKYFEIMESHKALKEFCHHDSANHNFLIDNFLNIYIIDFDYCIMDSHLHDLASIIIRSLRYGNWSMDTLEYIISIYSNFTPINKDELYLIYCFMEFPQDFWQVGLQYYVEKQPWDEEFFLKKLLKVTDDHKERFRFLNNFKSIF</sequence>
<reference evidence="2 3" key="1">
    <citation type="journal article" date="2011" name="J. Bacteriol.">
        <title>Draft genome sequence of Caloramator australicus strain RC3T, a thermoanaerobe from the Great Artesian Basin of Australia.</title>
        <authorList>
            <person name="Ogg C.D."/>
            <person name="Patel B.K.C."/>
        </authorList>
    </citation>
    <scope>NUCLEOTIDE SEQUENCE [LARGE SCALE GENOMIC DNA]</scope>
    <source>
        <strain evidence="2 3">RC3</strain>
    </source>
</reference>
<protein>
    <submittedName>
        <fullName evidence="2">Spore coat protein S</fullName>
    </submittedName>
</protein>
<evidence type="ECO:0000313" key="2">
    <source>
        <dbReference type="EMBL" id="CCJ33154.1"/>
    </source>
</evidence>
<dbReference type="STRING" id="857293.CAAU_1070"/>
<evidence type="ECO:0000259" key="1">
    <source>
        <dbReference type="Pfam" id="PF01636"/>
    </source>
</evidence>
<dbReference type="PANTHER" id="PTHR39179">
    <property type="entry name" value="SPORE COAT PROTEIN I"/>
    <property type="match status" value="1"/>
</dbReference>
<keyword evidence="2" id="KW-0167">Capsid protein</keyword>
<dbReference type="Pfam" id="PF01636">
    <property type="entry name" value="APH"/>
    <property type="match status" value="1"/>
</dbReference>
<accession>I7K6H3</accession>
<comment type="caution">
    <text evidence="2">The sequence shown here is derived from an EMBL/GenBank/DDBJ whole genome shotgun (WGS) entry which is preliminary data.</text>
</comment>
<keyword evidence="2" id="KW-0946">Virion</keyword>
<dbReference type="InterPro" id="IPR011009">
    <property type="entry name" value="Kinase-like_dom_sf"/>
</dbReference>